<dbReference type="Proteomes" id="UP001500466">
    <property type="component" value="Unassembled WGS sequence"/>
</dbReference>
<accession>A0ABP9IHE9</accession>
<sequence length="227" mass="24399">MTGAGPAQPMTASELAEAIRIAYDPSVAGLIDQARAENGTRMLRWDDVGPIAAQEAWDHYRHDGVFSVTWSMSEAPRGAVFSNVLARMVAPHAELLRKRVTLLYRPHDPGTAARLVERDRKDAMFKAKQSKVPNARDSVAVRAAEQAASEEATGAGLIRFAMLVTATVQNAADLPLASSAIDNLSASSRILMRRVYGSQASAFAAALPLGLVLPMHLKVPQAVREAM</sequence>
<organism evidence="1 2">
    <name type="scientific">Yinghuangia aomiensis</name>
    <dbReference type="NCBI Taxonomy" id="676205"/>
    <lineage>
        <taxon>Bacteria</taxon>
        <taxon>Bacillati</taxon>
        <taxon>Actinomycetota</taxon>
        <taxon>Actinomycetes</taxon>
        <taxon>Kitasatosporales</taxon>
        <taxon>Streptomycetaceae</taxon>
        <taxon>Yinghuangia</taxon>
    </lineage>
</organism>
<proteinExistence type="predicted"/>
<evidence type="ECO:0000313" key="2">
    <source>
        <dbReference type="Proteomes" id="UP001500466"/>
    </source>
</evidence>
<protein>
    <submittedName>
        <fullName evidence="1">Uncharacterized protein</fullName>
    </submittedName>
</protein>
<dbReference type="InterPro" id="IPR049978">
    <property type="entry name" value="SCO6880-like"/>
</dbReference>
<dbReference type="NCBIfam" id="NF042935">
    <property type="entry name" value="SCO6880_fam"/>
    <property type="match status" value="1"/>
</dbReference>
<dbReference type="EMBL" id="BAABHS010000078">
    <property type="protein sequence ID" value="GAA4998085.1"/>
    <property type="molecule type" value="Genomic_DNA"/>
</dbReference>
<comment type="caution">
    <text evidence="1">The sequence shown here is derived from an EMBL/GenBank/DDBJ whole genome shotgun (WGS) entry which is preliminary data.</text>
</comment>
<reference evidence="2" key="1">
    <citation type="journal article" date="2019" name="Int. J. Syst. Evol. Microbiol.">
        <title>The Global Catalogue of Microorganisms (GCM) 10K type strain sequencing project: providing services to taxonomists for standard genome sequencing and annotation.</title>
        <authorList>
            <consortium name="The Broad Institute Genomics Platform"/>
            <consortium name="The Broad Institute Genome Sequencing Center for Infectious Disease"/>
            <person name="Wu L."/>
            <person name="Ma J."/>
        </authorList>
    </citation>
    <scope>NUCLEOTIDE SEQUENCE [LARGE SCALE GENOMIC DNA]</scope>
    <source>
        <strain evidence="2">JCM 17986</strain>
    </source>
</reference>
<evidence type="ECO:0000313" key="1">
    <source>
        <dbReference type="EMBL" id="GAA4998085.1"/>
    </source>
</evidence>
<gene>
    <name evidence="1" type="ORF">GCM10023205_84860</name>
</gene>
<name>A0ABP9IHE9_9ACTN</name>
<keyword evidence="2" id="KW-1185">Reference proteome</keyword>